<evidence type="ECO:0000256" key="5">
    <source>
        <dbReference type="ARBA" id="ARBA00023014"/>
    </source>
</evidence>
<accession>A0A8J3TPT6</accession>
<keyword evidence="2" id="KW-0001">2Fe-2S</keyword>
<dbReference type="PRINTS" id="PR00355">
    <property type="entry name" value="ADRENODOXIN"/>
</dbReference>
<comment type="cofactor">
    <cofactor evidence="6">
        <name>[2Fe-2S] cluster</name>
        <dbReference type="ChEBI" id="CHEBI:190135"/>
    </cofactor>
</comment>
<dbReference type="SUPFAM" id="SSF54292">
    <property type="entry name" value="2Fe-2S ferredoxin-like"/>
    <property type="match status" value="1"/>
</dbReference>
<dbReference type="InterPro" id="IPR036010">
    <property type="entry name" value="2Fe-2S_ferredoxin-like_sf"/>
</dbReference>
<evidence type="ECO:0000259" key="7">
    <source>
        <dbReference type="PROSITE" id="PS51085"/>
    </source>
</evidence>
<dbReference type="RefSeq" id="WP_203954283.1">
    <property type="nucleotide sequence ID" value="NZ_BOOO01000019.1"/>
</dbReference>
<comment type="caution">
    <text evidence="8">The sequence shown here is derived from an EMBL/GenBank/DDBJ whole genome shotgun (WGS) entry which is preliminary data.</text>
</comment>
<gene>
    <name evidence="8" type="ORF">Pmi06nite_37550</name>
</gene>
<dbReference type="CDD" id="cd00207">
    <property type="entry name" value="fer2"/>
    <property type="match status" value="1"/>
</dbReference>
<proteinExistence type="inferred from homology"/>
<evidence type="ECO:0000256" key="6">
    <source>
        <dbReference type="ARBA" id="ARBA00034078"/>
    </source>
</evidence>
<dbReference type="AlphaFoldDB" id="A0A8J3TPT6"/>
<name>A0A8J3TPT6_9ACTN</name>
<keyword evidence="4" id="KW-0408">Iron</keyword>
<evidence type="ECO:0000256" key="1">
    <source>
        <dbReference type="ARBA" id="ARBA00010914"/>
    </source>
</evidence>
<dbReference type="GO" id="GO:0051537">
    <property type="term" value="F:2 iron, 2 sulfur cluster binding"/>
    <property type="evidence" value="ECO:0007669"/>
    <property type="project" value="UniProtKB-KW"/>
</dbReference>
<dbReference type="GO" id="GO:0140647">
    <property type="term" value="P:P450-containing electron transport chain"/>
    <property type="evidence" value="ECO:0007669"/>
    <property type="project" value="InterPro"/>
</dbReference>
<dbReference type="InterPro" id="IPR012675">
    <property type="entry name" value="Beta-grasp_dom_sf"/>
</dbReference>
<evidence type="ECO:0000256" key="2">
    <source>
        <dbReference type="ARBA" id="ARBA00022714"/>
    </source>
</evidence>
<comment type="similarity">
    <text evidence="1">Belongs to the adrenodoxin/putidaredoxin family.</text>
</comment>
<evidence type="ECO:0000313" key="8">
    <source>
        <dbReference type="EMBL" id="GII30313.1"/>
    </source>
</evidence>
<keyword evidence="5" id="KW-0411">Iron-sulfur</keyword>
<dbReference type="PANTHER" id="PTHR23426:SF65">
    <property type="entry name" value="FERREDOXIN-2, MITOCHONDRIAL"/>
    <property type="match status" value="1"/>
</dbReference>
<evidence type="ECO:0000313" key="9">
    <source>
        <dbReference type="Proteomes" id="UP000650628"/>
    </source>
</evidence>
<dbReference type="GO" id="GO:0009055">
    <property type="term" value="F:electron transfer activity"/>
    <property type="evidence" value="ECO:0007669"/>
    <property type="project" value="TreeGrafter"/>
</dbReference>
<dbReference type="Proteomes" id="UP000650628">
    <property type="component" value="Unassembled WGS sequence"/>
</dbReference>
<dbReference type="GO" id="GO:0005829">
    <property type="term" value="C:cytosol"/>
    <property type="evidence" value="ECO:0007669"/>
    <property type="project" value="TreeGrafter"/>
</dbReference>
<organism evidence="8 9">
    <name type="scientific">Planotetraspora mira</name>
    <dbReference type="NCBI Taxonomy" id="58121"/>
    <lineage>
        <taxon>Bacteria</taxon>
        <taxon>Bacillati</taxon>
        <taxon>Actinomycetota</taxon>
        <taxon>Actinomycetes</taxon>
        <taxon>Streptosporangiales</taxon>
        <taxon>Streptosporangiaceae</taxon>
        <taxon>Planotetraspora</taxon>
    </lineage>
</organism>
<dbReference type="EMBL" id="BOOO01000019">
    <property type="protein sequence ID" value="GII30313.1"/>
    <property type="molecule type" value="Genomic_DNA"/>
</dbReference>
<dbReference type="Pfam" id="PF00111">
    <property type="entry name" value="Fer2"/>
    <property type="match status" value="1"/>
</dbReference>
<dbReference type="InterPro" id="IPR001041">
    <property type="entry name" value="2Fe-2S_ferredoxin-type"/>
</dbReference>
<evidence type="ECO:0000256" key="4">
    <source>
        <dbReference type="ARBA" id="ARBA00023004"/>
    </source>
</evidence>
<keyword evidence="9" id="KW-1185">Reference proteome</keyword>
<evidence type="ECO:0000256" key="3">
    <source>
        <dbReference type="ARBA" id="ARBA00022723"/>
    </source>
</evidence>
<dbReference type="GO" id="GO:0046872">
    <property type="term" value="F:metal ion binding"/>
    <property type="evidence" value="ECO:0007669"/>
    <property type="project" value="UniProtKB-KW"/>
</dbReference>
<dbReference type="Gene3D" id="3.10.20.30">
    <property type="match status" value="1"/>
</dbReference>
<dbReference type="PROSITE" id="PS51085">
    <property type="entry name" value="2FE2S_FER_2"/>
    <property type="match status" value="1"/>
</dbReference>
<dbReference type="InterPro" id="IPR001055">
    <property type="entry name" value="Adrenodoxin-like"/>
</dbReference>
<keyword evidence="3" id="KW-0479">Metal-binding</keyword>
<sequence length="110" mass="11755">MGTLSKVIYIDSAGREYAVDATIGDTVMATAVRNGIPGIVAECGGNCSCATCHVWVREEFAPVVGPPNDMEEDLLDMGVSERRSTSRLSCQIRITEALDGLTVEIPPEQP</sequence>
<feature type="domain" description="2Fe-2S ferredoxin-type" evidence="7">
    <location>
        <begin position="6"/>
        <end position="109"/>
    </location>
</feature>
<reference evidence="8 9" key="1">
    <citation type="submission" date="2021-01" db="EMBL/GenBank/DDBJ databases">
        <title>Whole genome shotgun sequence of Planotetraspora mira NBRC 15435.</title>
        <authorList>
            <person name="Komaki H."/>
            <person name="Tamura T."/>
        </authorList>
    </citation>
    <scope>NUCLEOTIDE SEQUENCE [LARGE SCALE GENOMIC DNA]</scope>
    <source>
        <strain evidence="8 9">NBRC 15435</strain>
    </source>
</reference>
<protein>
    <submittedName>
        <fullName evidence="8">Ferredoxin</fullName>
    </submittedName>
</protein>
<dbReference type="PANTHER" id="PTHR23426">
    <property type="entry name" value="FERREDOXIN/ADRENODOXIN"/>
    <property type="match status" value="1"/>
</dbReference>